<keyword evidence="1" id="KW-0560">Oxidoreductase</keyword>
<evidence type="ECO:0000256" key="2">
    <source>
        <dbReference type="SAM" id="MobiDB-lite"/>
    </source>
</evidence>
<protein>
    <recommendedName>
        <fullName evidence="5">Oxidoreductase AflY</fullName>
    </recommendedName>
</protein>
<dbReference type="Proteomes" id="UP000623467">
    <property type="component" value="Unassembled WGS sequence"/>
</dbReference>
<dbReference type="PANTHER" id="PTHR35870">
    <property type="entry name" value="PROTEIN, PUTATIVE (AFU_ORTHOLOGUE AFUA_5G03330)-RELATED"/>
    <property type="match status" value="1"/>
</dbReference>
<dbReference type="OrthoDB" id="10004862at2759"/>
<gene>
    <name evidence="3" type="ORF">MSAN_01635500</name>
</gene>
<evidence type="ECO:0000313" key="4">
    <source>
        <dbReference type="Proteomes" id="UP000623467"/>
    </source>
</evidence>
<dbReference type="InterPro" id="IPR025337">
    <property type="entry name" value="Questin_oxidase-like"/>
</dbReference>
<keyword evidence="4" id="KW-1185">Reference proteome</keyword>
<dbReference type="Pfam" id="PF14027">
    <property type="entry name" value="Questin_oxidase"/>
    <property type="match status" value="1"/>
</dbReference>
<name>A0A8H6Y1L8_9AGAR</name>
<evidence type="ECO:0000256" key="1">
    <source>
        <dbReference type="ARBA" id="ARBA00023002"/>
    </source>
</evidence>
<sequence>MAPNDKQLQALWPNPGPSLSAETPARWPGSTPESTAAARKYLRQDYERHHGFFNYRGAHNHTPFHILVEWSLGGTPAHLEAIWNQHVDLERFAYHSPGTITEHTFFDHLGDEEYYQAYLYFFSDLVLRRPVKDVVEEWIFSSKANFSINNPNHHGPQPEMLNRLLAGILHPMLYLGYGLEFSLPGLVAEGLAQAAVHKVASPVLLPKNMFDSSSMRQGRGTHAFSIASRILRDHKFSNFKGSFNEAQSKFGQDIQRYAAEWTVDGTNPKEVSKKVQELTFLNVMIYAIGGWRDGEGFHKAEFTLMHLVTSSLTLSSYMAVLTDPKAKSLLLRAYFTRSLAYYISQRRPDLPVRSFFSEPILTEFPGPTPHPTESVYPNATTPNLWLQIIQSALVHPDDHLSKVQRTLAHYSSLYGNIPRGEFKDTELEGSELIDGTLFLRTAALTMEWMGRIREGEPARYWGDDPNFPESEISDSH</sequence>
<reference evidence="3" key="1">
    <citation type="submission" date="2020-05" db="EMBL/GenBank/DDBJ databases">
        <title>Mycena genomes resolve the evolution of fungal bioluminescence.</title>
        <authorList>
            <person name="Tsai I.J."/>
        </authorList>
    </citation>
    <scope>NUCLEOTIDE SEQUENCE</scope>
    <source>
        <strain evidence="3">160909Yilan</strain>
    </source>
</reference>
<proteinExistence type="predicted"/>
<dbReference type="GO" id="GO:0016491">
    <property type="term" value="F:oxidoreductase activity"/>
    <property type="evidence" value="ECO:0007669"/>
    <property type="project" value="UniProtKB-KW"/>
</dbReference>
<dbReference type="PANTHER" id="PTHR35870:SF1">
    <property type="entry name" value="PROTEIN, PUTATIVE (AFU_ORTHOLOGUE AFUA_5G03330)-RELATED"/>
    <property type="match status" value="1"/>
</dbReference>
<dbReference type="EMBL" id="JACAZH010000014">
    <property type="protein sequence ID" value="KAF7350744.1"/>
    <property type="molecule type" value="Genomic_DNA"/>
</dbReference>
<feature type="region of interest" description="Disordered" evidence="2">
    <location>
        <begin position="1"/>
        <end position="34"/>
    </location>
</feature>
<evidence type="ECO:0008006" key="5">
    <source>
        <dbReference type="Google" id="ProtNLM"/>
    </source>
</evidence>
<dbReference type="AlphaFoldDB" id="A0A8H6Y1L8"/>
<comment type="caution">
    <text evidence="3">The sequence shown here is derived from an EMBL/GenBank/DDBJ whole genome shotgun (WGS) entry which is preliminary data.</text>
</comment>
<evidence type="ECO:0000313" key="3">
    <source>
        <dbReference type="EMBL" id="KAF7350744.1"/>
    </source>
</evidence>
<organism evidence="3 4">
    <name type="scientific">Mycena sanguinolenta</name>
    <dbReference type="NCBI Taxonomy" id="230812"/>
    <lineage>
        <taxon>Eukaryota</taxon>
        <taxon>Fungi</taxon>
        <taxon>Dikarya</taxon>
        <taxon>Basidiomycota</taxon>
        <taxon>Agaricomycotina</taxon>
        <taxon>Agaricomycetes</taxon>
        <taxon>Agaricomycetidae</taxon>
        <taxon>Agaricales</taxon>
        <taxon>Marasmiineae</taxon>
        <taxon>Mycenaceae</taxon>
        <taxon>Mycena</taxon>
    </lineage>
</organism>
<accession>A0A8H6Y1L8</accession>